<dbReference type="InParanoid" id="A0A024G2Z9"/>
<proteinExistence type="predicted"/>
<gene>
    <name evidence="1" type="ORF">BN9_018200</name>
</gene>
<sequence length="167" mass="19440">MQHAYEKCATEARELEILSLELLLGKPTQQRQRYGGVSTGDNGNGQIWQHGAFVDCGTDEIEVHEVEKVNQDLSQALVRKVKHRNEAQDQFGGSKLEDEDSHNPYRKAFRMRLGESYAIVLRRTQNREGDWRNQEWQLMMQTTRAIGTRSLSWMTSLRHWSQMLEGY</sequence>
<evidence type="ECO:0000313" key="2">
    <source>
        <dbReference type="Proteomes" id="UP000053237"/>
    </source>
</evidence>
<keyword evidence="2" id="KW-1185">Reference proteome</keyword>
<evidence type="ECO:0000313" key="1">
    <source>
        <dbReference type="EMBL" id="CCI41036.1"/>
    </source>
</evidence>
<reference evidence="1 2" key="1">
    <citation type="submission" date="2012-05" db="EMBL/GenBank/DDBJ databases">
        <title>Recombination and specialization in a pathogen metapopulation.</title>
        <authorList>
            <person name="Gardiner A."/>
            <person name="Kemen E."/>
            <person name="Schultz-Larsen T."/>
            <person name="MacLean D."/>
            <person name="Van Oosterhout C."/>
            <person name="Jones J.D.G."/>
        </authorList>
    </citation>
    <scope>NUCLEOTIDE SEQUENCE [LARGE SCALE GENOMIC DNA]</scope>
    <source>
        <strain evidence="1 2">Ac Nc2</strain>
    </source>
</reference>
<name>A0A024G2Z9_9STRA</name>
<comment type="caution">
    <text evidence="1">The sequence shown here is derived from an EMBL/GenBank/DDBJ whole genome shotgun (WGS) entry which is preliminary data.</text>
</comment>
<dbReference type="Proteomes" id="UP000053237">
    <property type="component" value="Unassembled WGS sequence"/>
</dbReference>
<dbReference type="AlphaFoldDB" id="A0A024G2Z9"/>
<organism evidence="1 2">
    <name type="scientific">Albugo candida</name>
    <dbReference type="NCBI Taxonomy" id="65357"/>
    <lineage>
        <taxon>Eukaryota</taxon>
        <taxon>Sar</taxon>
        <taxon>Stramenopiles</taxon>
        <taxon>Oomycota</taxon>
        <taxon>Peronosporomycetes</taxon>
        <taxon>Albuginales</taxon>
        <taxon>Albuginaceae</taxon>
        <taxon>Albugo</taxon>
    </lineage>
</organism>
<accession>A0A024G2Z9</accession>
<dbReference type="EMBL" id="CAIX01000014">
    <property type="protein sequence ID" value="CCI41036.1"/>
    <property type="molecule type" value="Genomic_DNA"/>
</dbReference>
<protein>
    <submittedName>
        <fullName evidence="1">Uncharacterized protein</fullName>
    </submittedName>
</protein>